<name>A0A914VJP9_9BILA</name>
<dbReference type="SMART" id="SM00744">
    <property type="entry name" value="RINGv"/>
    <property type="match status" value="1"/>
</dbReference>
<evidence type="ECO:0000256" key="2">
    <source>
        <dbReference type="ARBA" id="ARBA00022771"/>
    </source>
</evidence>
<keyword evidence="8" id="KW-1185">Reference proteome</keyword>
<dbReference type="InterPro" id="IPR013083">
    <property type="entry name" value="Znf_RING/FYVE/PHD"/>
</dbReference>
<sequence>MDSALVCAICDCRLFPDAKGTSAQDPFALNPCGHVFHRECTEKWLNRSPTCPTCRGNVQNGRRLFFAEDTNPADDYPGGSDEEDERPKEDAPWYEKYAESIIFAGGAIIGALAAGVVAAAV</sequence>
<dbReference type="PANTHER" id="PTHR22763">
    <property type="entry name" value="RING ZINC FINGER PROTEIN"/>
    <property type="match status" value="1"/>
</dbReference>
<dbReference type="GO" id="GO:0043161">
    <property type="term" value="P:proteasome-mediated ubiquitin-dependent protein catabolic process"/>
    <property type="evidence" value="ECO:0007669"/>
    <property type="project" value="TreeGrafter"/>
</dbReference>
<proteinExistence type="predicted"/>
<dbReference type="GO" id="GO:0061630">
    <property type="term" value="F:ubiquitin protein ligase activity"/>
    <property type="evidence" value="ECO:0007669"/>
    <property type="project" value="TreeGrafter"/>
</dbReference>
<reference evidence="9" key="1">
    <citation type="submission" date="2022-11" db="UniProtKB">
        <authorList>
            <consortium name="WormBaseParasite"/>
        </authorList>
    </citation>
    <scope>IDENTIFICATION</scope>
</reference>
<keyword evidence="6" id="KW-0472">Membrane</keyword>
<dbReference type="AlphaFoldDB" id="A0A914VJP9"/>
<dbReference type="Pfam" id="PF13639">
    <property type="entry name" value="zf-RING_2"/>
    <property type="match status" value="1"/>
</dbReference>
<evidence type="ECO:0000313" key="8">
    <source>
        <dbReference type="Proteomes" id="UP000887566"/>
    </source>
</evidence>
<feature type="transmembrane region" description="Helical" evidence="6">
    <location>
        <begin position="101"/>
        <end position="120"/>
    </location>
</feature>
<keyword evidence="2 4" id="KW-0863">Zinc-finger</keyword>
<dbReference type="PROSITE" id="PS50089">
    <property type="entry name" value="ZF_RING_2"/>
    <property type="match status" value="1"/>
</dbReference>
<dbReference type="Gene3D" id="3.30.40.10">
    <property type="entry name" value="Zinc/RING finger domain, C3HC4 (zinc finger)"/>
    <property type="match status" value="1"/>
</dbReference>
<organism evidence="8 9">
    <name type="scientific">Plectus sambesii</name>
    <dbReference type="NCBI Taxonomy" id="2011161"/>
    <lineage>
        <taxon>Eukaryota</taxon>
        <taxon>Metazoa</taxon>
        <taxon>Ecdysozoa</taxon>
        <taxon>Nematoda</taxon>
        <taxon>Chromadorea</taxon>
        <taxon>Plectida</taxon>
        <taxon>Plectina</taxon>
        <taxon>Plectoidea</taxon>
        <taxon>Plectidae</taxon>
        <taxon>Plectus</taxon>
    </lineage>
</organism>
<evidence type="ECO:0000313" key="9">
    <source>
        <dbReference type="WBParaSite" id="PSAMB.scaffold2078size25558.g16329.t1"/>
    </source>
</evidence>
<dbReference type="WBParaSite" id="PSAMB.scaffold2078size25558.g16329.t1">
    <property type="protein sequence ID" value="PSAMB.scaffold2078size25558.g16329.t1"/>
    <property type="gene ID" value="PSAMB.scaffold2078size25558.g16329"/>
</dbReference>
<dbReference type="InterPro" id="IPR050731">
    <property type="entry name" value="HRD1_E3_ubiq-ligases"/>
</dbReference>
<feature type="domain" description="RING-type" evidence="7">
    <location>
        <begin position="7"/>
        <end position="55"/>
    </location>
</feature>
<dbReference type="GO" id="GO:0012505">
    <property type="term" value="C:endomembrane system"/>
    <property type="evidence" value="ECO:0007669"/>
    <property type="project" value="TreeGrafter"/>
</dbReference>
<evidence type="ECO:0000256" key="6">
    <source>
        <dbReference type="SAM" id="Phobius"/>
    </source>
</evidence>
<feature type="region of interest" description="Disordered" evidence="5">
    <location>
        <begin position="67"/>
        <end position="91"/>
    </location>
</feature>
<keyword evidence="6" id="KW-1133">Transmembrane helix</keyword>
<dbReference type="SUPFAM" id="SSF57850">
    <property type="entry name" value="RING/U-box"/>
    <property type="match status" value="1"/>
</dbReference>
<keyword evidence="1" id="KW-0479">Metal-binding</keyword>
<evidence type="ECO:0000256" key="4">
    <source>
        <dbReference type="PROSITE-ProRule" id="PRU00175"/>
    </source>
</evidence>
<dbReference type="Proteomes" id="UP000887566">
    <property type="component" value="Unplaced"/>
</dbReference>
<evidence type="ECO:0000256" key="1">
    <source>
        <dbReference type="ARBA" id="ARBA00022723"/>
    </source>
</evidence>
<protein>
    <submittedName>
        <fullName evidence="9">RING-type domain-containing protein</fullName>
    </submittedName>
</protein>
<evidence type="ECO:0000256" key="3">
    <source>
        <dbReference type="ARBA" id="ARBA00022833"/>
    </source>
</evidence>
<dbReference type="InterPro" id="IPR011016">
    <property type="entry name" value="Znf_RING-CH"/>
</dbReference>
<evidence type="ECO:0000259" key="7">
    <source>
        <dbReference type="PROSITE" id="PS50089"/>
    </source>
</evidence>
<keyword evidence="3" id="KW-0862">Zinc</keyword>
<evidence type="ECO:0000256" key="5">
    <source>
        <dbReference type="SAM" id="MobiDB-lite"/>
    </source>
</evidence>
<dbReference type="SMART" id="SM00184">
    <property type="entry name" value="RING"/>
    <property type="match status" value="1"/>
</dbReference>
<keyword evidence="6" id="KW-0812">Transmembrane</keyword>
<accession>A0A914VJP9</accession>
<dbReference type="GO" id="GO:0008270">
    <property type="term" value="F:zinc ion binding"/>
    <property type="evidence" value="ECO:0007669"/>
    <property type="project" value="UniProtKB-KW"/>
</dbReference>
<dbReference type="InterPro" id="IPR001841">
    <property type="entry name" value="Znf_RING"/>
</dbReference>